<dbReference type="PANTHER" id="PTHR15682">
    <property type="entry name" value="UNHEALTHY RIBOSOME BIOGENESIS PROTEIN 2 HOMOLOG"/>
    <property type="match status" value="1"/>
</dbReference>
<dbReference type="PANTHER" id="PTHR15682:SF2">
    <property type="entry name" value="UNHEALTHY RIBOSOME BIOGENESIS PROTEIN 2 HOMOLOG"/>
    <property type="match status" value="1"/>
</dbReference>
<dbReference type="Proteomes" id="UP000094385">
    <property type="component" value="Unassembled WGS sequence"/>
</dbReference>
<sequence length="486" mass="54622">MQTLEKLNIGYVKLFSISSTYLEKIGGLDELPRRLMAVKGKIFGYISTVNKDDFVMMRSLVLSLSEIYSLLDSKSRGTLPMTVLSHVSFGISFVNSNAHDTFNSEICGEIVQGIFELFLLSSPHKEHDELSRAQYIVSYFVALHDLSTRVATVDCKMIRKLFQENAKSWSASIYAEIVDELIHISFPATDYSRGRYIEALACLITLDGSEHYAFLVKKMSLISCSLVLGLGKITSSKLFLEILHMFESVLKEQPSLVSPLVFEQMSIFLILSTSRSGPSFIDEYDIDNLYISLCSVTSTILLSFSKFLRGHHNLVIRLLQNLLYPLCVPRPVGSSRRIEKSIQNHWKRAAWLSNTSACSASCALAYSRLISNLCEPPTRSWKDSRKRILADSHGTSSFSLSSAAGVSRRALSKHAPYLLVEYCYANLNYNFDPDTRQALTQGIYTLFDSLGQNELKIANAALDVGARAIFKTAYDDYLKFGKWHEI</sequence>
<organism evidence="2 3">
    <name type="scientific">Lipomyces starkeyi NRRL Y-11557</name>
    <dbReference type="NCBI Taxonomy" id="675824"/>
    <lineage>
        <taxon>Eukaryota</taxon>
        <taxon>Fungi</taxon>
        <taxon>Dikarya</taxon>
        <taxon>Ascomycota</taxon>
        <taxon>Saccharomycotina</taxon>
        <taxon>Lipomycetes</taxon>
        <taxon>Lipomycetales</taxon>
        <taxon>Lipomycetaceae</taxon>
        <taxon>Lipomyces</taxon>
    </lineage>
</organism>
<protein>
    <recommendedName>
        <fullName evidence="1">Nucleolar 27S pre-rRNA processing Urb2/Npa2 C-terminal domain-containing protein</fullName>
    </recommendedName>
</protein>
<dbReference type="GO" id="GO:0042254">
    <property type="term" value="P:ribosome biogenesis"/>
    <property type="evidence" value="ECO:0007669"/>
    <property type="project" value="TreeGrafter"/>
</dbReference>
<accession>A0A1E3QC30</accession>
<evidence type="ECO:0000313" key="2">
    <source>
        <dbReference type="EMBL" id="ODQ75128.1"/>
    </source>
</evidence>
<dbReference type="InterPro" id="IPR018849">
    <property type="entry name" value="Urb2/Npa2_C"/>
</dbReference>
<dbReference type="InterPro" id="IPR052609">
    <property type="entry name" value="Ribosome_Biogenesis_Reg"/>
</dbReference>
<dbReference type="Pfam" id="PF10441">
    <property type="entry name" value="Urb2"/>
    <property type="match status" value="1"/>
</dbReference>
<evidence type="ECO:0000313" key="3">
    <source>
        <dbReference type="Proteomes" id="UP000094385"/>
    </source>
</evidence>
<gene>
    <name evidence="2" type="ORF">LIPSTDRAFT_239195</name>
</gene>
<dbReference type="GO" id="GO:0005730">
    <property type="term" value="C:nucleolus"/>
    <property type="evidence" value="ECO:0007669"/>
    <property type="project" value="TreeGrafter"/>
</dbReference>
<dbReference type="AlphaFoldDB" id="A0A1E3QC30"/>
<dbReference type="OrthoDB" id="160374at2759"/>
<evidence type="ECO:0000259" key="1">
    <source>
        <dbReference type="Pfam" id="PF10441"/>
    </source>
</evidence>
<keyword evidence="3" id="KW-1185">Reference proteome</keyword>
<feature type="domain" description="Nucleolar 27S pre-rRNA processing Urb2/Npa2 C-terminal" evidence="1">
    <location>
        <begin position="241"/>
        <end position="485"/>
    </location>
</feature>
<proteinExistence type="predicted"/>
<reference evidence="2 3" key="1">
    <citation type="journal article" date="2016" name="Proc. Natl. Acad. Sci. U.S.A.">
        <title>Comparative genomics of biotechnologically important yeasts.</title>
        <authorList>
            <person name="Riley R."/>
            <person name="Haridas S."/>
            <person name="Wolfe K.H."/>
            <person name="Lopes M.R."/>
            <person name="Hittinger C.T."/>
            <person name="Goeker M."/>
            <person name="Salamov A.A."/>
            <person name="Wisecaver J.H."/>
            <person name="Long T.M."/>
            <person name="Calvey C.H."/>
            <person name="Aerts A.L."/>
            <person name="Barry K.W."/>
            <person name="Choi C."/>
            <person name="Clum A."/>
            <person name="Coughlan A.Y."/>
            <person name="Deshpande S."/>
            <person name="Douglass A.P."/>
            <person name="Hanson S.J."/>
            <person name="Klenk H.-P."/>
            <person name="LaButti K.M."/>
            <person name="Lapidus A."/>
            <person name="Lindquist E.A."/>
            <person name="Lipzen A.M."/>
            <person name="Meier-Kolthoff J.P."/>
            <person name="Ohm R.A."/>
            <person name="Otillar R.P."/>
            <person name="Pangilinan J.L."/>
            <person name="Peng Y."/>
            <person name="Rokas A."/>
            <person name="Rosa C.A."/>
            <person name="Scheuner C."/>
            <person name="Sibirny A.A."/>
            <person name="Slot J.C."/>
            <person name="Stielow J.B."/>
            <person name="Sun H."/>
            <person name="Kurtzman C.P."/>
            <person name="Blackwell M."/>
            <person name="Grigoriev I.V."/>
            <person name="Jeffries T.W."/>
        </authorList>
    </citation>
    <scope>NUCLEOTIDE SEQUENCE [LARGE SCALE GENOMIC DNA]</scope>
    <source>
        <strain evidence="2 3">NRRL Y-11557</strain>
    </source>
</reference>
<dbReference type="STRING" id="675824.A0A1E3QC30"/>
<name>A0A1E3QC30_LIPST</name>
<dbReference type="EMBL" id="KV454291">
    <property type="protein sequence ID" value="ODQ75128.1"/>
    <property type="molecule type" value="Genomic_DNA"/>
</dbReference>